<dbReference type="PROSITE" id="PS50106">
    <property type="entry name" value="PDZ"/>
    <property type="match status" value="3"/>
</dbReference>
<feature type="region of interest" description="Disordered" evidence="4">
    <location>
        <begin position="672"/>
        <end position="692"/>
    </location>
</feature>
<evidence type="ECO:0000256" key="2">
    <source>
        <dbReference type="ARBA" id="ARBA00012180"/>
    </source>
</evidence>
<feature type="compositionally biased region" description="Polar residues" evidence="4">
    <location>
        <begin position="953"/>
        <end position="985"/>
    </location>
</feature>
<feature type="compositionally biased region" description="Polar residues" evidence="4">
    <location>
        <begin position="997"/>
        <end position="1008"/>
    </location>
</feature>
<feature type="region of interest" description="Disordered" evidence="4">
    <location>
        <begin position="1"/>
        <end position="26"/>
    </location>
</feature>
<dbReference type="PROSITE" id="PS50878">
    <property type="entry name" value="RT_POL"/>
    <property type="match status" value="1"/>
</dbReference>
<feature type="compositionally biased region" description="Pro residues" evidence="4">
    <location>
        <begin position="1032"/>
        <end position="1052"/>
    </location>
</feature>
<dbReference type="Gene3D" id="2.30.42.10">
    <property type="match status" value="3"/>
</dbReference>
<feature type="domain" description="FH2" evidence="7">
    <location>
        <begin position="1052"/>
        <end position="1445"/>
    </location>
</feature>
<evidence type="ECO:0000256" key="1">
    <source>
        <dbReference type="ARBA" id="ARBA00010879"/>
    </source>
</evidence>
<gene>
    <name evidence="8" type="ORF">QTP70_014438</name>
</gene>
<dbReference type="SUPFAM" id="SSF50156">
    <property type="entry name" value="PDZ domain-like"/>
    <property type="match status" value="3"/>
</dbReference>
<dbReference type="Pfam" id="PF02181">
    <property type="entry name" value="FH2"/>
    <property type="match status" value="1"/>
</dbReference>
<feature type="region of interest" description="Disordered" evidence="4">
    <location>
        <begin position="726"/>
        <end position="781"/>
    </location>
</feature>
<feature type="compositionally biased region" description="Polar residues" evidence="4">
    <location>
        <begin position="601"/>
        <end position="610"/>
    </location>
</feature>
<feature type="compositionally biased region" description="Polar residues" evidence="4">
    <location>
        <begin position="933"/>
        <end position="943"/>
    </location>
</feature>
<dbReference type="CDD" id="cd06744">
    <property type="entry name" value="PDZ2_L-delphilin-like"/>
    <property type="match status" value="1"/>
</dbReference>
<dbReference type="GO" id="GO:0004523">
    <property type="term" value="F:RNA-DNA hybrid ribonuclease activity"/>
    <property type="evidence" value="ECO:0007669"/>
    <property type="project" value="UniProtKB-EC"/>
</dbReference>
<dbReference type="CDD" id="cd01650">
    <property type="entry name" value="RT_nLTR_like"/>
    <property type="match status" value="1"/>
</dbReference>
<dbReference type="PANTHER" id="PTHR45725:SF12">
    <property type="entry name" value="DELPHILIN-RELATED"/>
    <property type="match status" value="1"/>
</dbReference>
<dbReference type="Gene3D" id="1.20.58.2220">
    <property type="entry name" value="Formin, FH2 domain"/>
    <property type="match status" value="1"/>
</dbReference>
<comment type="similarity">
    <text evidence="1">Belongs to the beta type-B retroviral polymerase family. HERV class-II K(HML-2) pol subfamily.</text>
</comment>
<dbReference type="CDD" id="cd06743">
    <property type="entry name" value="PDZ1_L-delphilin-like"/>
    <property type="match status" value="1"/>
</dbReference>
<dbReference type="SMART" id="SM00498">
    <property type="entry name" value="FH2"/>
    <property type="match status" value="1"/>
</dbReference>
<feature type="domain" description="Reverse transcriptase" evidence="6">
    <location>
        <begin position="1885"/>
        <end position="2144"/>
    </location>
</feature>
<dbReference type="InterPro" id="IPR036034">
    <property type="entry name" value="PDZ_sf"/>
</dbReference>
<feature type="domain" description="PDZ" evidence="5">
    <location>
        <begin position="53"/>
        <end position="120"/>
    </location>
</feature>
<reference evidence="8" key="1">
    <citation type="submission" date="2023-06" db="EMBL/GenBank/DDBJ databases">
        <title>Male Hemibagrus guttatus genome.</title>
        <authorList>
            <person name="Bian C."/>
        </authorList>
    </citation>
    <scope>NUCLEOTIDE SEQUENCE</scope>
    <source>
        <strain evidence="8">Male_cb2023</strain>
        <tissue evidence="8">Muscle</tissue>
    </source>
</reference>
<feature type="domain" description="PDZ" evidence="5">
    <location>
        <begin position="388"/>
        <end position="465"/>
    </location>
</feature>
<evidence type="ECO:0000313" key="8">
    <source>
        <dbReference type="EMBL" id="KAK3529041.1"/>
    </source>
</evidence>
<dbReference type="InterPro" id="IPR043502">
    <property type="entry name" value="DNA/RNA_pol_sf"/>
</dbReference>
<feature type="compositionally biased region" description="Basic residues" evidence="4">
    <location>
        <begin position="1"/>
        <end position="12"/>
    </location>
</feature>
<feature type="region of interest" description="Disordered" evidence="4">
    <location>
        <begin position="590"/>
        <end position="617"/>
    </location>
</feature>
<feature type="compositionally biased region" description="Polar residues" evidence="4">
    <location>
        <begin position="374"/>
        <end position="388"/>
    </location>
</feature>
<evidence type="ECO:0000256" key="4">
    <source>
        <dbReference type="SAM" id="MobiDB-lite"/>
    </source>
</evidence>
<dbReference type="EMBL" id="JAUCMX010000012">
    <property type="protein sequence ID" value="KAK3529041.1"/>
    <property type="molecule type" value="Genomic_DNA"/>
</dbReference>
<feature type="non-terminal residue" evidence="8">
    <location>
        <position position="2319"/>
    </location>
</feature>
<dbReference type="SUPFAM" id="SSF56672">
    <property type="entry name" value="DNA/RNA polymerases"/>
    <property type="match status" value="1"/>
</dbReference>
<evidence type="ECO:0000259" key="5">
    <source>
        <dbReference type="PROSITE" id="PS50106"/>
    </source>
</evidence>
<feature type="region of interest" description="Disordered" evidence="4">
    <location>
        <begin position="631"/>
        <end position="652"/>
    </location>
</feature>
<dbReference type="Proteomes" id="UP001274896">
    <property type="component" value="Unassembled WGS sequence"/>
</dbReference>
<feature type="compositionally biased region" description="Polar residues" evidence="4">
    <location>
        <begin position="672"/>
        <end position="684"/>
    </location>
</feature>
<protein>
    <recommendedName>
        <fullName evidence="2">ribonuclease H</fullName>
        <ecNumber evidence="2">3.1.26.4</ecNumber>
    </recommendedName>
</protein>
<dbReference type="CDD" id="cd07354">
    <property type="entry name" value="HN_L-delphilin-R1_like"/>
    <property type="match status" value="1"/>
</dbReference>
<dbReference type="SMART" id="SM00228">
    <property type="entry name" value="PDZ"/>
    <property type="match status" value="3"/>
</dbReference>
<dbReference type="InterPro" id="IPR051425">
    <property type="entry name" value="Formin_Homology"/>
</dbReference>
<proteinExistence type="inferred from homology"/>
<feature type="domain" description="PDZ" evidence="5">
    <location>
        <begin position="137"/>
        <end position="208"/>
    </location>
</feature>
<dbReference type="PROSITE" id="PS51444">
    <property type="entry name" value="FH2"/>
    <property type="match status" value="1"/>
</dbReference>
<accession>A0AAE0V147</accession>
<dbReference type="InterPro" id="IPR001478">
    <property type="entry name" value="PDZ"/>
</dbReference>
<organism evidence="8 9">
    <name type="scientific">Hemibagrus guttatus</name>
    <dbReference type="NCBI Taxonomy" id="175788"/>
    <lineage>
        <taxon>Eukaryota</taxon>
        <taxon>Metazoa</taxon>
        <taxon>Chordata</taxon>
        <taxon>Craniata</taxon>
        <taxon>Vertebrata</taxon>
        <taxon>Euteleostomi</taxon>
        <taxon>Actinopterygii</taxon>
        <taxon>Neopterygii</taxon>
        <taxon>Teleostei</taxon>
        <taxon>Ostariophysi</taxon>
        <taxon>Siluriformes</taxon>
        <taxon>Bagridae</taxon>
        <taxon>Hemibagrus</taxon>
    </lineage>
</organism>
<dbReference type="PANTHER" id="PTHR45725">
    <property type="entry name" value="FORMIN HOMOLOGY 2 FAMILY MEMBER"/>
    <property type="match status" value="1"/>
</dbReference>
<evidence type="ECO:0000256" key="3">
    <source>
        <dbReference type="SAM" id="Coils"/>
    </source>
</evidence>
<feature type="compositionally biased region" description="Pro residues" evidence="4">
    <location>
        <begin position="881"/>
        <end position="902"/>
    </location>
</feature>
<feature type="compositionally biased region" description="Pro residues" evidence="4">
    <location>
        <begin position="851"/>
        <end position="865"/>
    </location>
</feature>
<feature type="compositionally biased region" description="Polar residues" evidence="4">
    <location>
        <begin position="726"/>
        <end position="754"/>
    </location>
</feature>
<dbReference type="InterPro" id="IPR036691">
    <property type="entry name" value="Endo/exonu/phosph_ase_sf"/>
</dbReference>
<feature type="compositionally biased region" description="Basic and acidic residues" evidence="4">
    <location>
        <begin position="340"/>
        <end position="349"/>
    </location>
</feature>
<dbReference type="Pfam" id="PF00078">
    <property type="entry name" value="RVT_1"/>
    <property type="match status" value="1"/>
</dbReference>
<dbReference type="Pfam" id="PF00595">
    <property type="entry name" value="PDZ"/>
    <property type="match status" value="3"/>
</dbReference>
<dbReference type="Gene3D" id="1.20.1160.20">
    <property type="match status" value="2"/>
</dbReference>
<sequence length="2319" mass="263875">MKRFLQNKKGRYSLRQNQKSGPRYPPKDFYLSRIRDSLVCPQLVSWSPSSLTVLSMPTSNQGWPEEFGFQLGGTGPSYILTVEEGSSAHLSGLQPGDQVLEIEGQDVSNLGAQAVIALAQAQKNIPPSIGVVSRIQQMDITPGPDGRFGFTIVGDCPLLVEDCSPCSPAGRSGLRAGDYVMEVNGIPVKHHEMAAALIKASQGRTLRLGVLCMGSRQKRSSSIDEWQKGNEGSRLDRKHKALEFNKRIEEVLGNEPEVKEKLFAVLKHFAAERKVDWLASVLPNILTTEEQQQLISNVRIFIPKKHRQRFDEAVSQSLLNRVCRSKSVSEPGQNRLRRSRSQEHHERQHASKRASSVPRDTGENHERGHKKSSAGVSSMPPTGANQRTIRVYRGKKSFGFTLRGHAPVWIDSVIPDSPAEECGLKPGYRILFLNGLDMRNCSHEKVVSMLQGSGANPTLVVEEGPVLYSPSDSEAEETPSIPCTHSPALSSLQWVAEILPPSIRVHGRTFSQQLEHLLTTQERYTICKALETFFQHRNVDTLIVDVFPVLDTPAKQLIWQFIYQLLTCEEQERCKSKISRFLGFKGAEPEVGTENHRRSSSMRVTGTSHRNSVRERSSDDCIIGTHLGMGTFTEPATPGERQCGDGTSFPESPDLNHISGVYTELESAYTVKSSKPLQSNSSPGNEGMNHADSHALTHSFTHAKKGNRKSGLSLTWKEPCSSPQYDLYQQTVPSPGSMDSNPYVSLDSSPTSPQHSDESPSPQPRRRKLFTFSRPPRSRDTDKFLDALSEQLGHRVTIVDNFMGGENDYEEMSFQEEQDNILSRQASSASSEDHSSEDSSSLTYSSESEKIPPPPRSPPPPPPPIQFTDTPSPICLTPQHMPQPPPAFQNHPIIPPPPPPPRFILSNRPTLHQVLPTSQETRFHHTQPRKPMSQASVHTSHQLHQPKAHPILHSTTHKSPQPPHTSQKPSHTAPQPPHTSSQPAHTSAHPPLRHRTQSIYQSHQSSAMQPKAKRDSPQSSRKTYESTISKVIPPPPPPLPPPCEPPPLPKPSPQASDNHMSVKRLRWEQVENSEGTIWGQLGEDPDYGKLSDMVKYLNLELHFGTQTGSKPTILPESFKKKDVVEILSHKKAYNASILIAHLKLSPAELRQILMSMSTERLEPSHIKQLLLYAPDDDEVKQFQQYDQDPAKLSEPDKFVLQMLLVPEYKTRLRSLLFKTTLQEKTEEMRIGYECIYKASLELKNSKKLAKILEFVLAMGNYLNNGQPRTNKPTGFKINFLTELSTTKTVDGKSTFLHILAKSLCQHFPELLNFAGELITVPLAAKVNQRTITADLSDLHSTIQEIRTACLKIPATAEDRFAAVMSSFLENSHPAVQSLDSHQQKAMDGFAKVASYFGEDSKATTTEAFFGIFSEFITKFEETRWKGSKARSIGAGFKLFYYGVDSKRNGVGVVLKEEFVRNVLEVKSVSDRVMNLKLEIEGVMLNVVSGYAPQVGCELEEKERFWSELDEVMESIPTGERVVIGADFNGHVGEGNRGDEEVMGKFGVKERNLEGQMVVDFAKRMDMGVVNTYFQKREEHRVTYKSGVRSTQVDYILCRRGNLKEISDCKVVVGESVARQHRMVVCRMTLMVCKKKRSDIEKKTKWWKLKKEECCEEFRQKLRQALGGQVVLPDDWETTAEVIRETGRKVLGVSSGRRKEDKETWWWNEEVQDSIQRKRLAKKKWDMDRTEENRQEYKELQRRVKREVSKAKQKAYDELYTRLDTREGEKDLYRLARQRDRDGKDVQQVRVIKDRDGRVLTSEESVQRRWKEYFEELMNEENEREKRVEGVSSVEQKVDKIRKDEVRKALKRMKSGKAVGPDDIPVEVWKCLGEAAVEFLTSLFNRVLESERMPEEWRRSVLVPIFKNKGDVQSCSNYRGIKLMSHTMKVWERVVEARLRKVVEICEQQYGFMPRKSTTDAIFALRILMEKYRDGQRELHCVFVDLEKAYDRVPREELWYCMRKSGVAEKYVRVVQDMYERSRTVVRCAVGQTEEFNVEVGLHQGSALSPFLFAIVMDQLSEEVRQESPWTIMFADDIVICSESREQVEENLERWRFALERRGMKVSRSKTGYMCVNEREGSGTVSLQGEEVKKVQEFKYLGSTVQSNGECGKEVKKRVQAGWNGWRKVSGVLCDRKISARIKGKVYRTVVRPAMLYGLETVSLRKRQESELEVAELKMLRFFLGVTRLDRIRNEYIRGTAHVGRLGDKLREARLRWFGHVQRRESEYIGRRMLDMKLPGRRQRGRPKRRYMDGINEDMKLVGASVEDAEDRDRWREMIR</sequence>
<name>A0AAE0V147_9TELE</name>
<evidence type="ECO:0000259" key="7">
    <source>
        <dbReference type="PROSITE" id="PS51444"/>
    </source>
</evidence>
<dbReference type="Gene3D" id="3.30.70.270">
    <property type="match status" value="1"/>
</dbReference>
<dbReference type="SUPFAM" id="SSF56219">
    <property type="entry name" value="DNase I-like"/>
    <property type="match status" value="1"/>
</dbReference>
<dbReference type="InterPro" id="IPR043128">
    <property type="entry name" value="Rev_trsase/Diguanyl_cyclase"/>
</dbReference>
<dbReference type="InterPro" id="IPR000477">
    <property type="entry name" value="RT_dom"/>
</dbReference>
<feature type="coiled-coil region" evidence="3">
    <location>
        <begin position="1719"/>
        <end position="1753"/>
    </location>
</feature>
<comment type="caution">
    <text evidence="8">The sequence shown here is derived from an EMBL/GenBank/DDBJ whole genome shotgun (WGS) entry which is preliminary data.</text>
</comment>
<feature type="region of interest" description="Disordered" evidence="4">
    <location>
        <begin position="324"/>
        <end position="389"/>
    </location>
</feature>
<feature type="compositionally biased region" description="Polar residues" evidence="4">
    <location>
        <begin position="907"/>
        <end position="920"/>
    </location>
</feature>
<dbReference type="InterPro" id="IPR015425">
    <property type="entry name" value="FH2_Formin"/>
</dbReference>
<dbReference type="EC" id="3.1.26.4" evidence="2"/>
<feature type="region of interest" description="Disordered" evidence="4">
    <location>
        <begin position="817"/>
        <end position="1059"/>
    </location>
</feature>
<keyword evidence="9" id="KW-1185">Reference proteome</keyword>
<dbReference type="InterPro" id="IPR042201">
    <property type="entry name" value="FH2_Formin_sf"/>
</dbReference>
<dbReference type="CDD" id="cd07355">
    <property type="entry name" value="HN_L-delphilin-R2_like"/>
    <property type="match status" value="1"/>
</dbReference>
<feature type="compositionally biased region" description="Polar residues" evidence="4">
    <location>
        <begin position="1017"/>
        <end position="1029"/>
    </location>
</feature>
<evidence type="ECO:0000259" key="6">
    <source>
        <dbReference type="PROSITE" id="PS50878"/>
    </source>
</evidence>
<evidence type="ECO:0000313" key="9">
    <source>
        <dbReference type="Proteomes" id="UP001274896"/>
    </source>
</evidence>
<dbReference type="SUPFAM" id="SSF101447">
    <property type="entry name" value="Formin homology 2 domain (FH2 domain)"/>
    <property type="match status" value="1"/>
</dbReference>
<keyword evidence="3" id="KW-0175">Coiled coil</keyword>